<dbReference type="InterPro" id="IPR029063">
    <property type="entry name" value="SAM-dependent_MTases_sf"/>
</dbReference>
<proteinExistence type="predicted"/>
<reference evidence="2 3" key="2">
    <citation type="submission" date="2019-04" db="EMBL/GenBank/DDBJ databases">
        <authorList>
            <person name="Patino-Navarrete R."/>
            <person name="Patino Navarrete R."/>
        </authorList>
    </citation>
    <scope>NUCLEOTIDE SEQUENCE [LARGE SCALE GENOMIC DNA]</scope>
    <source>
        <strain evidence="2">Bacillus thuringiensis strain AR23</strain>
    </source>
</reference>
<name>A0A1L2Z062_BACTI</name>
<dbReference type="AlphaFoldDB" id="A0A1L2Z062"/>
<dbReference type="GO" id="GO:0032259">
    <property type="term" value="P:methylation"/>
    <property type="evidence" value="ECO:0007669"/>
    <property type="project" value="UniProtKB-KW"/>
</dbReference>
<dbReference type="CDD" id="cd02440">
    <property type="entry name" value="AdoMet_MTases"/>
    <property type="match status" value="1"/>
</dbReference>
<dbReference type="EMBL" id="CAAKHA010000029">
    <property type="protein sequence ID" value="VIJ07993.1"/>
    <property type="molecule type" value="Genomic_DNA"/>
</dbReference>
<gene>
    <name evidence="1" type="ORF">ATN07_28550</name>
    <name evidence="2" type="ORF">BTAR23_AR23_06075</name>
</gene>
<evidence type="ECO:0000313" key="1">
    <source>
        <dbReference type="EMBL" id="APF32465.1"/>
    </source>
</evidence>
<keyword evidence="1" id="KW-0808">Transferase</keyword>
<keyword evidence="1" id="KW-0489">Methyltransferase</keyword>
<reference evidence="1" key="1">
    <citation type="journal article" date="2017" name="Res. Microbiol.">
        <title>Comparative genomics of extrachromosomal elements in Bacillus thuringiensis subsp. israelensis.</title>
        <authorList>
            <person name="Bolotin A."/>
            <person name="Gillis A."/>
            <person name="Sanchis V."/>
            <person name="Nielsen-LeRoux C."/>
            <person name="Mahillon J."/>
            <person name="Lereclus D."/>
            <person name="Sorokin A."/>
        </authorList>
    </citation>
    <scope>NUCLEOTIDE SEQUENCE</scope>
    <source>
        <strain evidence="1">AM65-52</strain>
        <plasmid evidence="1">pAM65-52-1-360K</plasmid>
    </source>
</reference>
<dbReference type="Gene3D" id="3.40.50.150">
    <property type="entry name" value="Vaccinia Virus protein VP39"/>
    <property type="match status" value="1"/>
</dbReference>
<dbReference type="RefSeq" id="WP_000145192.1">
    <property type="nucleotide sequence ID" value="NZ_CAAKHA010000029.1"/>
</dbReference>
<geneLocation type="plasmid" evidence="1">
    <name>pAM65-52-1-360K</name>
</geneLocation>
<dbReference type="Pfam" id="PF13489">
    <property type="entry name" value="Methyltransf_23"/>
    <property type="match status" value="1"/>
</dbReference>
<dbReference type="EMBL" id="CP013276">
    <property type="protein sequence ID" value="APF32465.1"/>
    <property type="molecule type" value="Genomic_DNA"/>
</dbReference>
<protein>
    <submittedName>
        <fullName evidence="1 2">Methyltransferase</fullName>
    </submittedName>
</protein>
<sequence>MTFYQKLMPYYDEIFPKNEKQLNFIASYLQEGDSVIDVGAATGNVANALVEKGMIVTAMEPEKKMADKISEKAITHKGRLFVNTLRMQQIDDVPGIFDGIYCIGNTLVHLDNVQEITDFIQRSFKKLKKNGKFIVQIVNYEKVLNQKKFIFPVIKKEHFSFKRDYAIERNKVLFTVTLNTSGEEFSNSIELYPITKKKLLPILIDCGFESVETYANFDKKIYSLDGPALVIVATK</sequence>
<dbReference type="PANTHER" id="PTHR43861">
    <property type="entry name" value="TRANS-ACONITATE 2-METHYLTRANSFERASE-RELATED"/>
    <property type="match status" value="1"/>
</dbReference>
<dbReference type="Proteomes" id="UP000508034">
    <property type="component" value="Unassembled WGS sequence"/>
</dbReference>
<dbReference type="Gene3D" id="2.20.25.110">
    <property type="entry name" value="S-adenosyl-L-methionine-dependent methyltransferases"/>
    <property type="match status" value="1"/>
</dbReference>
<accession>A0A1L2Z062</accession>
<evidence type="ECO:0000313" key="2">
    <source>
        <dbReference type="EMBL" id="VIJ07993.1"/>
    </source>
</evidence>
<organism evidence="1">
    <name type="scientific">Bacillus thuringiensis subsp. israelensis</name>
    <dbReference type="NCBI Taxonomy" id="1430"/>
    <lineage>
        <taxon>Bacteria</taxon>
        <taxon>Bacillati</taxon>
        <taxon>Bacillota</taxon>
        <taxon>Bacilli</taxon>
        <taxon>Bacillales</taxon>
        <taxon>Bacillaceae</taxon>
        <taxon>Bacillus</taxon>
        <taxon>Bacillus cereus group</taxon>
    </lineage>
</organism>
<evidence type="ECO:0000313" key="3">
    <source>
        <dbReference type="Proteomes" id="UP000508034"/>
    </source>
</evidence>
<dbReference type="GO" id="GO:0008168">
    <property type="term" value="F:methyltransferase activity"/>
    <property type="evidence" value="ECO:0007669"/>
    <property type="project" value="UniProtKB-KW"/>
</dbReference>
<keyword evidence="1" id="KW-0614">Plasmid</keyword>
<dbReference type="SUPFAM" id="SSF53335">
    <property type="entry name" value="S-adenosyl-L-methionine-dependent methyltransferases"/>
    <property type="match status" value="1"/>
</dbReference>